<evidence type="ECO:0000256" key="2">
    <source>
        <dbReference type="ARBA" id="ARBA00022643"/>
    </source>
</evidence>
<dbReference type="Proteomes" id="UP001501183">
    <property type="component" value="Unassembled WGS sequence"/>
</dbReference>
<evidence type="ECO:0000313" key="5">
    <source>
        <dbReference type="EMBL" id="GAA4481492.1"/>
    </source>
</evidence>
<feature type="domain" description="NADPH-dependent FMN reductase-like" evidence="4">
    <location>
        <begin position="6"/>
        <end position="152"/>
    </location>
</feature>
<dbReference type="Gene3D" id="3.40.50.360">
    <property type="match status" value="1"/>
</dbReference>
<dbReference type="InterPro" id="IPR005025">
    <property type="entry name" value="FMN_Rdtase-like_dom"/>
</dbReference>
<sequence length="202" mass="21022">MTARTIAVVSAGLGNPSSTRLLADRLGAATARDLGRGAEVRVVDLRDHAHDLVNNLLTGFPSPALREAIETVTGADALIVVTPIFNASYSGLFKTFFDVLEPGSVDGMPTLIAATGGSARHSLALEHAVRPLLAYLRAAVVPTAVFAASDDWAGDADADRTLADRIDRAAGELAAVVAGRPRARAADPYDEPVPFAELLARG</sequence>
<organism evidence="5 6">
    <name type="scientific">Rhodococcus olei</name>
    <dbReference type="NCBI Taxonomy" id="2161675"/>
    <lineage>
        <taxon>Bacteria</taxon>
        <taxon>Bacillati</taxon>
        <taxon>Actinomycetota</taxon>
        <taxon>Actinomycetes</taxon>
        <taxon>Mycobacteriales</taxon>
        <taxon>Nocardiaceae</taxon>
        <taxon>Rhodococcus</taxon>
    </lineage>
</organism>
<dbReference type="InterPro" id="IPR029039">
    <property type="entry name" value="Flavoprotein-like_sf"/>
</dbReference>
<dbReference type="SUPFAM" id="SSF52218">
    <property type="entry name" value="Flavoproteins"/>
    <property type="match status" value="1"/>
</dbReference>
<evidence type="ECO:0000256" key="1">
    <source>
        <dbReference type="ARBA" id="ARBA00022630"/>
    </source>
</evidence>
<keyword evidence="6" id="KW-1185">Reference proteome</keyword>
<gene>
    <name evidence="5" type="ORF">GCM10023094_29730</name>
</gene>
<reference evidence="6" key="1">
    <citation type="journal article" date="2019" name="Int. J. Syst. Evol. Microbiol.">
        <title>The Global Catalogue of Microorganisms (GCM) 10K type strain sequencing project: providing services to taxonomists for standard genome sequencing and annotation.</title>
        <authorList>
            <consortium name="The Broad Institute Genomics Platform"/>
            <consortium name="The Broad Institute Genome Sequencing Center for Infectious Disease"/>
            <person name="Wu L."/>
            <person name="Ma J."/>
        </authorList>
    </citation>
    <scope>NUCLEOTIDE SEQUENCE [LARGE SCALE GENOMIC DNA]</scope>
    <source>
        <strain evidence="6">JCM 32206</strain>
    </source>
</reference>
<name>A0ABP8P6G6_9NOCA</name>
<dbReference type="RefSeq" id="WP_345346214.1">
    <property type="nucleotide sequence ID" value="NZ_BAABFB010000048.1"/>
</dbReference>
<evidence type="ECO:0000313" key="6">
    <source>
        <dbReference type="Proteomes" id="UP001501183"/>
    </source>
</evidence>
<keyword evidence="1" id="KW-0285">Flavoprotein</keyword>
<dbReference type="NCBIfam" id="TIGR04037">
    <property type="entry name" value="LLM_duo_CE1759"/>
    <property type="match status" value="1"/>
</dbReference>
<protein>
    <submittedName>
        <fullName evidence="5">FMN reductase</fullName>
    </submittedName>
</protein>
<dbReference type="EMBL" id="BAABFB010000048">
    <property type="protein sequence ID" value="GAA4481492.1"/>
    <property type="molecule type" value="Genomic_DNA"/>
</dbReference>
<evidence type="ECO:0000256" key="3">
    <source>
        <dbReference type="ARBA" id="ARBA00023002"/>
    </source>
</evidence>
<dbReference type="InterPro" id="IPR023932">
    <property type="entry name" value="CE1759_FMN_reduct"/>
</dbReference>
<comment type="caution">
    <text evidence="5">The sequence shown here is derived from an EMBL/GenBank/DDBJ whole genome shotgun (WGS) entry which is preliminary data.</text>
</comment>
<keyword evidence="2" id="KW-0288">FMN</keyword>
<proteinExistence type="predicted"/>
<dbReference type="Pfam" id="PF03358">
    <property type="entry name" value="FMN_red"/>
    <property type="match status" value="1"/>
</dbReference>
<keyword evidence="3" id="KW-0560">Oxidoreductase</keyword>
<dbReference type="PANTHER" id="PTHR43408">
    <property type="entry name" value="FMN REDUCTASE (NADPH)"/>
    <property type="match status" value="1"/>
</dbReference>
<dbReference type="PANTHER" id="PTHR43408:SF2">
    <property type="entry name" value="FMN REDUCTASE (NADPH)"/>
    <property type="match status" value="1"/>
</dbReference>
<dbReference type="InterPro" id="IPR051814">
    <property type="entry name" value="NAD(P)H-dep_FMN_reductase"/>
</dbReference>
<evidence type="ECO:0000259" key="4">
    <source>
        <dbReference type="Pfam" id="PF03358"/>
    </source>
</evidence>
<accession>A0ABP8P6G6</accession>